<evidence type="ECO:0000256" key="1">
    <source>
        <dbReference type="SAM" id="SignalP"/>
    </source>
</evidence>
<dbReference type="Proteomes" id="UP001325479">
    <property type="component" value="Chromosome"/>
</dbReference>
<keyword evidence="1" id="KW-0732">Signal</keyword>
<evidence type="ECO:0000313" key="2">
    <source>
        <dbReference type="EMBL" id="WQD76826.1"/>
    </source>
</evidence>
<accession>A0ABZ0WHI7</accession>
<dbReference type="InterPro" id="IPR036280">
    <property type="entry name" value="Multihaem_cyt_sf"/>
</dbReference>
<dbReference type="EMBL" id="CP139965">
    <property type="protein sequence ID" value="WQD76826.1"/>
    <property type="molecule type" value="Genomic_DNA"/>
</dbReference>
<feature type="chain" id="PRO_5045388102" evidence="1">
    <location>
        <begin position="38"/>
        <end position="173"/>
    </location>
</feature>
<dbReference type="Pfam" id="PF09626">
    <property type="entry name" value="DHC"/>
    <property type="match status" value="1"/>
</dbReference>
<reference evidence="2 3" key="1">
    <citation type="submission" date="2023-12" db="EMBL/GenBank/DDBJ databases">
        <title>Genome sequencing and assembly of bacterial species from a model synthetic community.</title>
        <authorList>
            <person name="Hogle S.L."/>
        </authorList>
    </citation>
    <scope>NUCLEOTIDE SEQUENCE [LARGE SCALE GENOMIC DNA]</scope>
    <source>
        <strain evidence="2 3">HAMBI 2494</strain>
    </source>
</reference>
<name>A0ABZ0WHI7_9BURK</name>
<organism evidence="2 3">
    <name type="scientific">Paraburkholderia kururiensis</name>
    <dbReference type="NCBI Taxonomy" id="984307"/>
    <lineage>
        <taxon>Bacteria</taxon>
        <taxon>Pseudomonadati</taxon>
        <taxon>Pseudomonadota</taxon>
        <taxon>Betaproteobacteria</taxon>
        <taxon>Burkholderiales</taxon>
        <taxon>Burkholderiaceae</taxon>
        <taxon>Paraburkholderia</taxon>
    </lineage>
</organism>
<protein>
    <submittedName>
        <fullName evidence="2">Diheme cytochrome c</fullName>
    </submittedName>
</protein>
<dbReference type="SUPFAM" id="SSF48695">
    <property type="entry name" value="Multiheme cytochromes"/>
    <property type="match status" value="1"/>
</dbReference>
<sequence>MDFPLPLAALGALATRPAVARAVAAVAMTALAGVALADDEPYTSAVAPLPKYQQECAACHIAYPPGMLPAQSWQHILGNLEHHFGTNASLDAASVKQIEGWLVAHAAQGGRAAKAPPEDRITRSRWFAAAHDEVSPSVWRLAAVKSPSNCVACHRRADQGNFDERYIRIPYGK</sequence>
<feature type="signal peptide" evidence="1">
    <location>
        <begin position="1"/>
        <end position="37"/>
    </location>
</feature>
<proteinExistence type="predicted"/>
<evidence type="ECO:0000313" key="3">
    <source>
        <dbReference type="Proteomes" id="UP001325479"/>
    </source>
</evidence>
<dbReference type="InterPro" id="IPR018588">
    <property type="entry name" value="Dihaem_cytochrome-c"/>
</dbReference>
<gene>
    <name evidence="2" type="ORF">U0042_22505</name>
</gene>
<dbReference type="RefSeq" id="WP_114809062.1">
    <property type="nucleotide sequence ID" value="NZ_CP139965.1"/>
</dbReference>
<keyword evidence="3" id="KW-1185">Reference proteome</keyword>